<organism evidence="1">
    <name type="scientific">Glycine soja</name>
    <name type="common">Wild soybean</name>
    <dbReference type="NCBI Taxonomy" id="3848"/>
    <lineage>
        <taxon>Eukaryota</taxon>
        <taxon>Viridiplantae</taxon>
        <taxon>Streptophyta</taxon>
        <taxon>Embryophyta</taxon>
        <taxon>Tracheophyta</taxon>
        <taxon>Spermatophyta</taxon>
        <taxon>Magnoliopsida</taxon>
        <taxon>eudicotyledons</taxon>
        <taxon>Gunneridae</taxon>
        <taxon>Pentapetalae</taxon>
        <taxon>rosids</taxon>
        <taxon>fabids</taxon>
        <taxon>Fabales</taxon>
        <taxon>Fabaceae</taxon>
        <taxon>Papilionoideae</taxon>
        <taxon>50 kb inversion clade</taxon>
        <taxon>NPAAA clade</taxon>
        <taxon>indigoferoid/millettioid clade</taxon>
        <taxon>Phaseoleae</taxon>
        <taxon>Glycine</taxon>
        <taxon>Glycine subgen. Soja</taxon>
    </lineage>
</organism>
<evidence type="ECO:0000313" key="1">
    <source>
        <dbReference type="EMBL" id="KHN31618.1"/>
    </source>
</evidence>
<accession>A0A0B2RI26</accession>
<reference evidence="1" key="1">
    <citation type="submission" date="2014-07" db="EMBL/GenBank/DDBJ databases">
        <title>Identification of a novel salt tolerance gene in wild soybean by whole-genome sequencing.</title>
        <authorList>
            <person name="Lam H.-M."/>
            <person name="Qi X."/>
            <person name="Li M.-W."/>
            <person name="Liu X."/>
            <person name="Xie M."/>
            <person name="Ni M."/>
            <person name="Xu X."/>
        </authorList>
    </citation>
    <scope>NUCLEOTIDE SEQUENCE [LARGE SCALE GENOMIC DNA]</scope>
    <source>
        <tissue evidence="1">Root</tissue>
    </source>
</reference>
<name>A0A0B2RI26_GLYSO</name>
<gene>
    <name evidence="1" type="ORF">glysoja_044747</name>
</gene>
<proteinExistence type="predicted"/>
<protein>
    <submittedName>
        <fullName evidence="1">Uncharacterized protein</fullName>
    </submittedName>
</protein>
<dbReference type="AlphaFoldDB" id="A0A0B2RI26"/>
<dbReference type="EMBL" id="KN650856">
    <property type="protein sequence ID" value="KHN31618.1"/>
    <property type="molecule type" value="Genomic_DNA"/>
</dbReference>
<sequence>MKNEEVEDKGLTTETTDKIETFLKEKGPLLALLSKFTECSAFLKDDEFVAALNDLEFYLNF</sequence>
<dbReference type="Proteomes" id="UP000053555">
    <property type="component" value="Unassembled WGS sequence"/>
</dbReference>